<evidence type="ECO:0000313" key="4">
    <source>
        <dbReference type="Proteomes" id="UP000068382"/>
    </source>
</evidence>
<comment type="caution">
    <text evidence="3">The sequence shown here is derived from an EMBL/GenBank/DDBJ whole genome shotgun (WGS) entry which is preliminary data.</text>
</comment>
<dbReference type="InterPro" id="IPR009014">
    <property type="entry name" value="Transketo_C/PFOR_II"/>
</dbReference>
<dbReference type="EMBL" id="LPUY01000082">
    <property type="protein sequence ID" value="KUP91952.1"/>
    <property type="molecule type" value="Genomic_DNA"/>
</dbReference>
<protein>
    <submittedName>
        <fullName evidence="3">Pyruvate dehydrogenase E1 component</fullName>
        <ecNumber evidence="3">1.2.4.1</ecNumber>
    </submittedName>
</protein>
<dbReference type="Gene3D" id="3.40.50.970">
    <property type="match status" value="1"/>
</dbReference>
<dbReference type="SUPFAM" id="SSF52922">
    <property type="entry name" value="TK C-terminal domain-like"/>
    <property type="match status" value="1"/>
</dbReference>
<dbReference type="PANTHER" id="PTHR43825">
    <property type="entry name" value="PYRUVATE DEHYDROGENASE E1 COMPONENT"/>
    <property type="match status" value="1"/>
</dbReference>
<dbReference type="Gene3D" id="3.40.50.920">
    <property type="match status" value="1"/>
</dbReference>
<evidence type="ECO:0000313" key="3">
    <source>
        <dbReference type="EMBL" id="KUP91952.1"/>
    </source>
</evidence>
<gene>
    <name evidence="3" type="primary">aceE</name>
    <name evidence="3" type="ORF">TRIHO_32560</name>
</gene>
<proteinExistence type="predicted"/>
<dbReference type="Pfam" id="PF17831">
    <property type="entry name" value="PDH_E1_M"/>
    <property type="match status" value="1"/>
</dbReference>
<dbReference type="Pfam" id="PF22613">
    <property type="entry name" value="Transketolase_C_1"/>
    <property type="match status" value="1"/>
</dbReference>
<dbReference type="Proteomes" id="UP000068382">
    <property type="component" value="Unassembled WGS sequence"/>
</dbReference>
<keyword evidence="4" id="KW-1185">Reference proteome</keyword>
<dbReference type="InterPro" id="IPR051157">
    <property type="entry name" value="PDH/Transketolase"/>
</dbReference>
<keyword evidence="3" id="KW-0560">Oxidoreductase</keyword>
<name>A0A132BV79_9RHOB</name>
<dbReference type="PANTHER" id="PTHR43825:SF3">
    <property type="entry name" value="PYRUVATE DEHYDROGENASE E1 COMPONENT"/>
    <property type="match status" value="1"/>
</dbReference>
<feature type="domain" description="Transketolase-like C-terminal" evidence="2">
    <location>
        <begin position="216"/>
        <end position="348"/>
    </location>
</feature>
<dbReference type="InterPro" id="IPR029061">
    <property type="entry name" value="THDP-binding"/>
</dbReference>
<organism evidence="3 4">
    <name type="scientific">Tritonibacter horizontis</name>
    <dbReference type="NCBI Taxonomy" id="1768241"/>
    <lineage>
        <taxon>Bacteria</taxon>
        <taxon>Pseudomonadati</taxon>
        <taxon>Pseudomonadota</taxon>
        <taxon>Alphaproteobacteria</taxon>
        <taxon>Rhodobacterales</taxon>
        <taxon>Paracoccaceae</taxon>
        <taxon>Tritonibacter</taxon>
    </lineage>
</organism>
<feature type="domain" description="Pyruvate dehydrogenase E1 component middle" evidence="1">
    <location>
        <begin position="1"/>
        <end position="203"/>
    </location>
</feature>
<accession>A0A132BV79</accession>
<dbReference type="GO" id="GO:0004739">
    <property type="term" value="F:pyruvate dehydrogenase (acetyl-transferring) activity"/>
    <property type="evidence" value="ECO:0007669"/>
    <property type="project" value="UniProtKB-EC"/>
</dbReference>
<dbReference type="PATRIC" id="fig|1768241.3.peg.3402"/>
<dbReference type="EC" id="1.2.4.1" evidence="3"/>
<evidence type="ECO:0000259" key="2">
    <source>
        <dbReference type="Pfam" id="PF22613"/>
    </source>
</evidence>
<reference evidence="3 4" key="1">
    <citation type="submission" date="2015-12" db="EMBL/GenBank/DDBJ databases">
        <title>Genome sequence of the marine Rhodobacteraceae strain O3.65, Candidatus Tritonibacter horizontis.</title>
        <authorList>
            <person name="Poehlein A."/>
            <person name="Giebel H.A."/>
            <person name="Voget S."/>
            <person name="Brinkhoff T."/>
        </authorList>
    </citation>
    <scope>NUCLEOTIDE SEQUENCE [LARGE SCALE GENOMIC DNA]</scope>
    <source>
        <strain evidence="3 4">O3.65</strain>
    </source>
</reference>
<dbReference type="InterPro" id="IPR041621">
    <property type="entry name" value="PDH_E1_M"/>
</dbReference>
<sequence>MAAVRMMSMLLKDKSFGPRIVPIVADEARTFGMDNLFRQIGIYAPNGQLYQPEDAGSMLFYKEAQNGQLLEEGITEAGAISSWVAAATSYSMHDVATLPFYIYYSMFGFQRVGDLIWAAADQRSRGFLLGATAGRTTLSGEGLQHQDGSSLLMAATVPNCRAYDPAYAYELAVILHHGMQRMYVEEQDEFFYLTVMNENYAQPDMPDAVEEDILKGLYKVADFGKVDDTGPVRLLGSGAILNEVLAAAELLAGFEIAAEVYSATSYSELARDAAEIDRQNRYSPGLQRQSHVERLLPGDMPVVAASDYVRALPTMIAPQVRGRFIALGTDGFGRSDQRHVLRDFFEVDRHHVALAAIEALVRDGHLDAAVLQNALDQFDKGDAGAAPWTL</sequence>
<keyword evidence="3" id="KW-0670">Pyruvate</keyword>
<dbReference type="AlphaFoldDB" id="A0A132BV79"/>
<evidence type="ECO:0000259" key="1">
    <source>
        <dbReference type="Pfam" id="PF17831"/>
    </source>
</evidence>
<dbReference type="SUPFAM" id="SSF52518">
    <property type="entry name" value="Thiamin diphosphate-binding fold (THDP-binding)"/>
    <property type="match status" value="1"/>
</dbReference>
<dbReference type="InterPro" id="IPR055152">
    <property type="entry name" value="Transketolase-like_C_2"/>
</dbReference>